<evidence type="ECO:0000313" key="10">
    <source>
        <dbReference type="EnsemblMetazoa" id="G15769.1:cds"/>
    </source>
</evidence>
<dbReference type="GO" id="GO:0008270">
    <property type="term" value="F:zinc ion binding"/>
    <property type="evidence" value="ECO:0007669"/>
    <property type="project" value="UniProtKB-KW"/>
</dbReference>
<keyword evidence="7" id="KW-0732">Signal</keyword>
<dbReference type="AlphaFoldDB" id="A0A8W8IWY9"/>
<sequence>MEIIRMKSLFFLGLLTCILWNRSINHETSSVNESKSFDPLELSIKLMIRHRNLNCIQFVKDRTQHTLIYLALLMLTISSDIESNPGPRTPKYPCQVCTRAVTWKDRGVACDDCSKWYHVECLHMSTYMYNALASSSISWQCTACGMPNFSTSLFDSFVINSSSNIFEHLSDSNISLSPGPPAAASSPLKQNNKEPPLNKKLKPKNTKILIINFQSVKNKKAEIGNLIDSSNPNIIIGTETWLRKDICSSEIFPDGFNVYRKDRRDGYGGVLVAVRSDYISEEVNPDNENDTESIFVKISLHHNKSLIVGSMYRPPSSDMAYMEDLKQQVDKLKKKYKGAVFWIGGDINLPDIQWTTQTVDNHHYPTSVNMKFLDLIHDNHLEQIVSFPTRKDRVLDLFLTNRPSLVNRCEPLPGISDHDIVYIDTDITAKINKPTQRKIYLWKKADNTKLEELTRSMNTNFHSIFHPMSPIQEILNKEAVNPMKAKRIRPDEDAKFWCQAGLDKDGFEKRFINNTIGFGVFTTAFFQKGAFLLEYVGNRISEKEAEIRERKRRKKKHSYMFHFKWNGKHVVDATDVPERMCRYVNDDKKANATMKLKVFNNYPRLCLFALQDIHIGEEIRYDYGDENVPWRQHFHKTKMEMKTTEVTDDDDDDPFDLKKPRFSEKKVWNRTMPKQGQSQLHAGNDRLSDDDDIDEDALSGTMLKQGKGRLHAGNDRLSDDDDIDEDALSGTMPKQGKGRLHAGNDRLSDDDDIDEDALSGTMLKQGNG</sequence>
<evidence type="ECO:0000256" key="2">
    <source>
        <dbReference type="ARBA" id="ARBA00022771"/>
    </source>
</evidence>
<dbReference type="InterPro" id="IPR005135">
    <property type="entry name" value="Endo/exonuclease/phosphatase"/>
</dbReference>
<dbReference type="SUPFAM" id="SSF57903">
    <property type="entry name" value="FYVE/PHD zinc finger"/>
    <property type="match status" value="1"/>
</dbReference>
<feature type="compositionally biased region" description="Polar residues" evidence="6">
    <location>
        <begin position="672"/>
        <end position="681"/>
    </location>
</feature>
<keyword evidence="1" id="KW-0479">Metal-binding</keyword>
<feature type="compositionally biased region" description="Acidic residues" evidence="6">
    <location>
        <begin position="688"/>
        <end position="697"/>
    </location>
</feature>
<organism evidence="10 11">
    <name type="scientific">Magallana gigas</name>
    <name type="common">Pacific oyster</name>
    <name type="synonym">Crassostrea gigas</name>
    <dbReference type="NCBI Taxonomy" id="29159"/>
    <lineage>
        <taxon>Eukaryota</taxon>
        <taxon>Metazoa</taxon>
        <taxon>Spiralia</taxon>
        <taxon>Lophotrochozoa</taxon>
        <taxon>Mollusca</taxon>
        <taxon>Bivalvia</taxon>
        <taxon>Autobranchia</taxon>
        <taxon>Pteriomorphia</taxon>
        <taxon>Ostreida</taxon>
        <taxon>Ostreoidea</taxon>
        <taxon>Ostreidae</taxon>
        <taxon>Magallana</taxon>
    </lineage>
</organism>
<dbReference type="CDD" id="cd15489">
    <property type="entry name" value="PHD_SF"/>
    <property type="match status" value="1"/>
</dbReference>
<dbReference type="SMART" id="SM00317">
    <property type="entry name" value="SET"/>
    <property type="match status" value="1"/>
</dbReference>
<evidence type="ECO:0000256" key="4">
    <source>
        <dbReference type="ARBA" id="ARBA00022853"/>
    </source>
</evidence>
<reference evidence="10" key="1">
    <citation type="submission" date="2022-08" db="UniProtKB">
        <authorList>
            <consortium name="EnsemblMetazoa"/>
        </authorList>
    </citation>
    <scope>IDENTIFICATION</scope>
    <source>
        <strain evidence="10">05x7-T-G4-1.051#20</strain>
    </source>
</reference>
<dbReference type="PROSITE" id="PS01359">
    <property type="entry name" value="ZF_PHD_1"/>
    <property type="match status" value="1"/>
</dbReference>
<evidence type="ECO:0000256" key="6">
    <source>
        <dbReference type="SAM" id="MobiDB-lite"/>
    </source>
</evidence>
<dbReference type="InterPro" id="IPR046341">
    <property type="entry name" value="SET_dom_sf"/>
</dbReference>
<dbReference type="SUPFAM" id="SSF56219">
    <property type="entry name" value="DNase I-like"/>
    <property type="match status" value="1"/>
</dbReference>
<dbReference type="SUPFAM" id="SSF82199">
    <property type="entry name" value="SET domain"/>
    <property type="match status" value="1"/>
</dbReference>
<dbReference type="EnsemblMetazoa" id="G15769.1">
    <property type="protein sequence ID" value="G15769.1:cds"/>
    <property type="gene ID" value="G15769"/>
</dbReference>
<dbReference type="GO" id="GO:0007508">
    <property type="term" value="P:larval heart development"/>
    <property type="evidence" value="ECO:0007669"/>
    <property type="project" value="TreeGrafter"/>
</dbReference>
<dbReference type="GO" id="GO:0061343">
    <property type="term" value="P:cell adhesion involved in heart morphogenesis"/>
    <property type="evidence" value="ECO:0007669"/>
    <property type="project" value="TreeGrafter"/>
</dbReference>
<dbReference type="GO" id="GO:0006325">
    <property type="term" value="P:chromatin organization"/>
    <property type="evidence" value="ECO:0007669"/>
    <property type="project" value="UniProtKB-KW"/>
</dbReference>
<dbReference type="PANTHER" id="PTHR33395:SF22">
    <property type="entry name" value="REVERSE TRANSCRIPTASE DOMAIN-CONTAINING PROTEIN"/>
    <property type="match status" value="1"/>
</dbReference>
<dbReference type="InterPro" id="IPR036691">
    <property type="entry name" value="Endo/exonu/phosph_ase_sf"/>
</dbReference>
<evidence type="ECO:0008006" key="12">
    <source>
        <dbReference type="Google" id="ProtNLM"/>
    </source>
</evidence>
<proteinExistence type="predicted"/>
<dbReference type="GO" id="GO:0031012">
    <property type="term" value="C:extracellular matrix"/>
    <property type="evidence" value="ECO:0007669"/>
    <property type="project" value="TreeGrafter"/>
</dbReference>
<dbReference type="Proteomes" id="UP000005408">
    <property type="component" value="Unassembled WGS sequence"/>
</dbReference>
<dbReference type="Pfam" id="PF14529">
    <property type="entry name" value="Exo_endo_phos_2"/>
    <property type="match status" value="1"/>
</dbReference>
<dbReference type="PROSITE" id="PS50016">
    <property type="entry name" value="ZF_PHD_2"/>
    <property type="match status" value="1"/>
</dbReference>
<feature type="region of interest" description="Disordered" evidence="6">
    <location>
        <begin position="178"/>
        <end position="198"/>
    </location>
</feature>
<dbReference type="InterPro" id="IPR001214">
    <property type="entry name" value="SET_dom"/>
</dbReference>
<feature type="region of interest" description="Disordered" evidence="6">
    <location>
        <begin position="664"/>
        <end position="768"/>
    </location>
</feature>
<name>A0A8W8IWY9_MAGGI</name>
<dbReference type="Gene3D" id="2.170.270.10">
    <property type="entry name" value="SET domain"/>
    <property type="match status" value="1"/>
</dbReference>
<feature type="compositionally biased region" description="Acidic residues" evidence="6">
    <location>
        <begin position="748"/>
        <end position="757"/>
    </location>
</feature>
<evidence type="ECO:0000259" key="9">
    <source>
        <dbReference type="PROSITE" id="PS50280"/>
    </source>
</evidence>
<evidence type="ECO:0000256" key="1">
    <source>
        <dbReference type="ARBA" id="ARBA00022723"/>
    </source>
</evidence>
<accession>A0A8W8IWY9</accession>
<dbReference type="GO" id="GO:0003824">
    <property type="term" value="F:catalytic activity"/>
    <property type="evidence" value="ECO:0007669"/>
    <property type="project" value="InterPro"/>
</dbReference>
<feature type="signal peptide" evidence="7">
    <location>
        <begin position="1"/>
        <end position="25"/>
    </location>
</feature>
<evidence type="ECO:0000256" key="3">
    <source>
        <dbReference type="ARBA" id="ARBA00022833"/>
    </source>
</evidence>
<dbReference type="SMART" id="SM00249">
    <property type="entry name" value="PHD"/>
    <property type="match status" value="1"/>
</dbReference>
<dbReference type="PANTHER" id="PTHR33395">
    <property type="entry name" value="TRANSCRIPTASE, PUTATIVE-RELATED-RELATED"/>
    <property type="match status" value="1"/>
</dbReference>
<feature type="domain" description="SET" evidence="9">
    <location>
        <begin position="505"/>
        <end position="624"/>
    </location>
</feature>
<dbReference type="InterPro" id="IPR019787">
    <property type="entry name" value="Znf_PHD-finger"/>
</dbReference>
<evidence type="ECO:0000256" key="5">
    <source>
        <dbReference type="PROSITE-ProRule" id="PRU00146"/>
    </source>
</evidence>
<keyword evidence="11" id="KW-1185">Reference proteome</keyword>
<dbReference type="PROSITE" id="PS50280">
    <property type="entry name" value="SET"/>
    <property type="match status" value="1"/>
</dbReference>
<evidence type="ECO:0000259" key="8">
    <source>
        <dbReference type="PROSITE" id="PS50016"/>
    </source>
</evidence>
<feature type="compositionally biased region" description="Low complexity" evidence="6">
    <location>
        <begin position="182"/>
        <end position="195"/>
    </location>
</feature>
<keyword evidence="4" id="KW-0156">Chromatin regulator</keyword>
<dbReference type="InterPro" id="IPR019786">
    <property type="entry name" value="Zinc_finger_PHD-type_CS"/>
</dbReference>
<dbReference type="InterPro" id="IPR011011">
    <property type="entry name" value="Znf_FYVE_PHD"/>
</dbReference>
<evidence type="ECO:0000256" key="7">
    <source>
        <dbReference type="SAM" id="SignalP"/>
    </source>
</evidence>
<dbReference type="Gene3D" id="3.30.40.10">
    <property type="entry name" value="Zinc/RING finger domain, C3HC4 (zinc finger)"/>
    <property type="match status" value="1"/>
</dbReference>
<protein>
    <recommendedName>
        <fullName evidence="12">PHD-type domain-containing protein</fullName>
    </recommendedName>
</protein>
<keyword evidence="3" id="KW-0862">Zinc</keyword>
<keyword evidence="2 5" id="KW-0863">Zinc-finger</keyword>
<dbReference type="Pfam" id="PF00628">
    <property type="entry name" value="PHD"/>
    <property type="match status" value="1"/>
</dbReference>
<feature type="domain" description="PHD-type" evidence="8">
    <location>
        <begin position="91"/>
        <end position="147"/>
    </location>
</feature>
<feature type="compositionally biased region" description="Acidic residues" evidence="6">
    <location>
        <begin position="718"/>
        <end position="727"/>
    </location>
</feature>
<dbReference type="InterPro" id="IPR001965">
    <property type="entry name" value="Znf_PHD"/>
</dbReference>
<dbReference type="Pfam" id="PF00856">
    <property type="entry name" value="SET"/>
    <property type="match status" value="1"/>
</dbReference>
<evidence type="ECO:0000313" key="11">
    <source>
        <dbReference type="Proteomes" id="UP000005408"/>
    </source>
</evidence>
<dbReference type="InterPro" id="IPR013083">
    <property type="entry name" value="Znf_RING/FYVE/PHD"/>
</dbReference>
<feature type="chain" id="PRO_5036491103" description="PHD-type domain-containing protein" evidence="7">
    <location>
        <begin position="26"/>
        <end position="768"/>
    </location>
</feature>
<dbReference type="Gene3D" id="3.60.10.10">
    <property type="entry name" value="Endonuclease/exonuclease/phosphatase"/>
    <property type="match status" value="1"/>
</dbReference>